<name>A0A2N9EJC7_FAGSY</name>
<feature type="region of interest" description="Disordered" evidence="1">
    <location>
        <begin position="514"/>
        <end position="555"/>
    </location>
</feature>
<dbReference type="CDD" id="cd09272">
    <property type="entry name" value="RNase_HI_RT_Ty1"/>
    <property type="match status" value="1"/>
</dbReference>
<sequence length="958" mass="105917">MLKLYGSGGGGDCVEKIEIVFLILVVMEGCIVKEPVLRGGNEANSIDLGISSGFLIVVFKVSNISFVKDIAPLNSNSADTEDNIKQDLDSHHLAIKPAPSPYLGLTFDGSSQHQPNPNHHAWLIQDQMTLSALISSLSENILAYVVKCTTSRDVWLTLERMFTAHSRACTMTIQYQLSTLKKGDSSIADYFHKFTGLMDTLAAINQPLTEEEQISFLLAGLGSEYESFITTVHMRTDLLSVESLYGHLLSHELRMAQAQPKVDLSLTGAHFASRGDSSSHGGRSGRFSNTTQASRPSSGQRFNRGRNRGRGSSNYGSRPTCQVCGKLGHMALTCYHRFDNSYSSDSNMQALLATPQSPSDEQCQENIRVGNGTGLPIKHVGTTHILTPSSSFQLNDVLHDQATGRTLVHGSSRNGLYPFPFFINKHHRSNKTPTAFVSERVSHSQWHSRLGHPALPQTPPGQSVSIIGPYPLLSSQARSTMTPSDTNTSRAALAVHNEPSPAPFIEPILHTQSEPSNVALPNPTPDSHFTPKTPQETSPNPNPCSDPLLPHPSPHPMITRSKNHITKPKTPTDGTIRYPLPKALLAVASGSLSVPEPICFTMAVKSREWRHAMNIEFDALLRNHTWTLVPSHPSQNLIGCKWVFRVKRKADDTVERHKARLDLGTLNFFLGIEVLSNPHGIILSQHQYIMDLLHRTKMSEAKPITTPMASTTSLSAYEGELFPDLTLYRSTVGAFQYLALTRPDIAFTVNQLSQFMQKPLLPHWQTVKRLLRYLKNILHFGLQIYRSSSLTIQAFSDADWAGSRDESSLYGQLLYLLGTEAEYKALANATVEVKWLQSLLHELGQSSSSSPVLWCDNIGATYLSTNPVFHARTKHIEIDLHFVRDMVASKTLLVKFLSTHDQLADLLTKPLSSPRFVLLRSKLNVLPIPLDLRGNVKDIAPLNSNSADTEDNIKQDLD</sequence>
<dbReference type="Pfam" id="PF14223">
    <property type="entry name" value="Retrotran_gag_2"/>
    <property type="match status" value="1"/>
</dbReference>
<feature type="compositionally biased region" description="Low complexity" evidence="1">
    <location>
        <begin position="274"/>
        <end position="288"/>
    </location>
</feature>
<proteinExistence type="predicted"/>
<feature type="region of interest" description="Disordered" evidence="1">
    <location>
        <begin position="273"/>
        <end position="318"/>
    </location>
</feature>
<protein>
    <recommendedName>
        <fullName evidence="3">Reverse transcriptase Ty1/copia-type domain-containing protein</fullName>
    </recommendedName>
</protein>
<accession>A0A2N9EJC7</accession>
<evidence type="ECO:0000313" key="2">
    <source>
        <dbReference type="EMBL" id="SPC74821.1"/>
    </source>
</evidence>
<reference evidence="2" key="1">
    <citation type="submission" date="2018-02" db="EMBL/GenBank/DDBJ databases">
        <authorList>
            <person name="Cohen D.B."/>
            <person name="Kent A.D."/>
        </authorList>
    </citation>
    <scope>NUCLEOTIDE SEQUENCE</scope>
</reference>
<gene>
    <name evidence="2" type="ORF">FSB_LOCUS2703</name>
</gene>
<dbReference type="PANTHER" id="PTHR47481">
    <property type="match status" value="1"/>
</dbReference>
<dbReference type="SUPFAM" id="SSF56672">
    <property type="entry name" value="DNA/RNA polymerases"/>
    <property type="match status" value="1"/>
</dbReference>
<evidence type="ECO:0008006" key="3">
    <source>
        <dbReference type="Google" id="ProtNLM"/>
    </source>
</evidence>
<organism evidence="2">
    <name type="scientific">Fagus sylvatica</name>
    <name type="common">Beechnut</name>
    <dbReference type="NCBI Taxonomy" id="28930"/>
    <lineage>
        <taxon>Eukaryota</taxon>
        <taxon>Viridiplantae</taxon>
        <taxon>Streptophyta</taxon>
        <taxon>Embryophyta</taxon>
        <taxon>Tracheophyta</taxon>
        <taxon>Spermatophyta</taxon>
        <taxon>Magnoliopsida</taxon>
        <taxon>eudicotyledons</taxon>
        <taxon>Gunneridae</taxon>
        <taxon>Pentapetalae</taxon>
        <taxon>rosids</taxon>
        <taxon>fabids</taxon>
        <taxon>Fagales</taxon>
        <taxon>Fagaceae</taxon>
        <taxon>Fagus</taxon>
    </lineage>
</organism>
<dbReference type="AlphaFoldDB" id="A0A2N9EJC7"/>
<dbReference type="InterPro" id="IPR043502">
    <property type="entry name" value="DNA/RNA_pol_sf"/>
</dbReference>
<dbReference type="PANTHER" id="PTHR47481:SF10">
    <property type="entry name" value="COPIA-LIKE POLYPROTEIN_RETROTRANSPOSON"/>
    <property type="match status" value="1"/>
</dbReference>
<evidence type="ECO:0000256" key="1">
    <source>
        <dbReference type="SAM" id="MobiDB-lite"/>
    </source>
</evidence>
<feature type="compositionally biased region" description="Pro residues" evidence="1">
    <location>
        <begin position="540"/>
        <end position="555"/>
    </location>
</feature>
<dbReference type="EMBL" id="OIVN01000128">
    <property type="protein sequence ID" value="SPC74821.1"/>
    <property type="molecule type" value="Genomic_DNA"/>
</dbReference>
<feature type="compositionally biased region" description="Polar residues" evidence="1">
    <location>
        <begin position="525"/>
        <end position="539"/>
    </location>
</feature>